<protein>
    <submittedName>
        <fullName evidence="1">Uncharacterized protein</fullName>
    </submittedName>
</protein>
<gene>
    <name evidence="1" type="ORF">CXR34_13510</name>
</gene>
<evidence type="ECO:0000313" key="2">
    <source>
        <dbReference type="Proteomes" id="UP000233276"/>
    </source>
</evidence>
<accession>A0A2K9DWY1</accession>
<dbReference type="RefSeq" id="WP_101306686.1">
    <property type="nucleotide sequence ID" value="NZ_CP025299.1"/>
</dbReference>
<name>A0A2K9DWY1_9MICO</name>
<dbReference type="EMBL" id="CP025299">
    <property type="protein sequence ID" value="AUG30364.1"/>
    <property type="molecule type" value="Genomic_DNA"/>
</dbReference>
<dbReference type="Proteomes" id="UP000233276">
    <property type="component" value="Chromosome"/>
</dbReference>
<sequence length="196" mass="21569">MADVDLSLIAPSGSELSLASSIWDAGAFRVMDGTSGLGLPVQLAARLRAALPERRLTATWRGRRLDLSYAHAFGRERIRALREGGIQVWAALVVRELDVEADEAEELACELIDQVSRREPPLFVDFDDATVRVNVAALRHPPRLAALAEGRVVDWARAVAYPVPRRIPKRDATRLAEAIVLAAERARRDDDDLATT</sequence>
<proteinExistence type="predicted"/>
<organism evidence="1 2">
    <name type="scientific">Microbacterium hominis</name>
    <dbReference type="NCBI Taxonomy" id="162426"/>
    <lineage>
        <taxon>Bacteria</taxon>
        <taxon>Bacillati</taxon>
        <taxon>Actinomycetota</taxon>
        <taxon>Actinomycetes</taxon>
        <taxon>Micrococcales</taxon>
        <taxon>Microbacteriaceae</taxon>
        <taxon>Microbacterium</taxon>
    </lineage>
</organism>
<evidence type="ECO:0000313" key="1">
    <source>
        <dbReference type="EMBL" id="AUG30364.1"/>
    </source>
</evidence>
<dbReference type="KEGG" id="mhos:CXR34_13510"/>
<dbReference type="AlphaFoldDB" id="A0A2K9DWY1"/>
<reference evidence="1 2" key="1">
    <citation type="submission" date="2017-12" db="EMBL/GenBank/DDBJ databases">
        <title>Isolation and characterization of estrogens degradatiion strain Microbacterium hominis SJTG1.</title>
        <authorList>
            <person name="Xiong W."/>
            <person name="Yin C."/>
            <person name="Zheng D."/>
            <person name="Liang R."/>
        </authorList>
    </citation>
    <scope>NUCLEOTIDE SEQUENCE [LARGE SCALE GENOMIC DNA]</scope>
    <source>
        <strain evidence="1 2">SJTG1</strain>
    </source>
</reference>